<organism evidence="3 4">
    <name type="scientific">Paenibacillus gyeongsangnamensis</name>
    <dbReference type="NCBI Taxonomy" id="3388067"/>
    <lineage>
        <taxon>Bacteria</taxon>
        <taxon>Bacillati</taxon>
        <taxon>Bacillota</taxon>
        <taxon>Bacilli</taxon>
        <taxon>Bacillales</taxon>
        <taxon>Paenibacillaceae</taxon>
        <taxon>Paenibacillus</taxon>
    </lineage>
</organism>
<feature type="domain" description="Gfo/Idh/MocA-like oxidoreductase N-terminal" evidence="1">
    <location>
        <begin position="7"/>
        <end position="121"/>
    </location>
</feature>
<comment type="caution">
    <text evidence="3">The sequence shown here is derived from an EMBL/GenBank/DDBJ whole genome shotgun (WGS) entry which is preliminary data.</text>
</comment>
<dbReference type="Pfam" id="PF01408">
    <property type="entry name" value="GFO_IDH_MocA"/>
    <property type="match status" value="1"/>
</dbReference>
<sequence length="346" mass="38252">MKLLTSALVGAGKIADWLHLPVHKKLRGSELKWVCDSNGQVAKGFAEKWGIPNWTDRLEDVLADTAVDWVDVTVPNRFHEPVTVQSLQAGKHVLCQKPMATSIEAAQRMISAADQSACSLGMYMCFRGDPAFRMMKRMIAEGIFGNIISFRGKMISGNGMNLRTGQWRMDDASGALDLLGIHLIDLFAWLYSDIQWVQAYSNTLYAPMNGDDVTTAIYGLKDGVTAVLETTYSSYLGPGLPIYLFEVNGTEGYASYNFDVGKLIIQLKNGYQSENFSCKPNEVKHCTFEHTLNGGDSIANVHQDFVDSLLRGEAFDADGQAGLKSICVVETTRLAARERRQIMISQ</sequence>
<dbReference type="Gene3D" id="3.40.50.720">
    <property type="entry name" value="NAD(P)-binding Rossmann-like Domain"/>
    <property type="match status" value="1"/>
</dbReference>
<dbReference type="InterPro" id="IPR055170">
    <property type="entry name" value="GFO_IDH_MocA-like_dom"/>
</dbReference>
<dbReference type="SUPFAM" id="SSF55347">
    <property type="entry name" value="Glyceraldehyde-3-phosphate dehydrogenase-like, C-terminal domain"/>
    <property type="match status" value="1"/>
</dbReference>
<dbReference type="Pfam" id="PF22725">
    <property type="entry name" value="GFO_IDH_MocA_C3"/>
    <property type="match status" value="1"/>
</dbReference>
<dbReference type="PANTHER" id="PTHR43708">
    <property type="entry name" value="CONSERVED EXPRESSED OXIDOREDUCTASE (EUROFUNG)"/>
    <property type="match status" value="1"/>
</dbReference>
<dbReference type="InterPro" id="IPR036291">
    <property type="entry name" value="NAD(P)-bd_dom_sf"/>
</dbReference>
<dbReference type="EMBL" id="JAQAGZ010000015">
    <property type="protein sequence ID" value="MCZ8515008.1"/>
    <property type="molecule type" value="Genomic_DNA"/>
</dbReference>
<dbReference type="InterPro" id="IPR000683">
    <property type="entry name" value="Gfo/Idh/MocA-like_OxRdtase_N"/>
</dbReference>
<feature type="domain" description="GFO/IDH/MocA-like oxidoreductase" evidence="2">
    <location>
        <begin position="132"/>
        <end position="254"/>
    </location>
</feature>
<dbReference type="SUPFAM" id="SSF51735">
    <property type="entry name" value="NAD(P)-binding Rossmann-fold domains"/>
    <property type="match status" value="1"/>
</dbReference>
<evidence type="ECO:0000259" key="2">
    <source>
        <dbReference type="Pfam" id="PF22725"/>
    </source>
</evidence>
<reference evidence="3 4" key="1">
    <citation type="submission" date="2022-12" db="EMBL/GenBank/DDBJ databases">
        <title>Draft genome sequence of Paenibacillus sp. dW9.</title>
        <authorList>
            <person name="Choi E.-W."/>
            <person name="Kim D.-U."/>
        </authorList>
    </citation>
    <scope>NUCLEOTIDE SEQUENCE [LARGE SCALE GENOMIC DNA]</scope>
    <source>
        <strain evidence="4">dW9</strain>
    </source>
</reference>
<evidence type="ECO:0000313" key="4">
    <source>
        <dbReference type="Proteomes" id="UP001527882"/>
    </source>
</evidence>
<dbReference type="RefSeq" id="WP_269883538.1">
    <property type="nucleotide sequence ID" value="NZ_JAQAGZ010000015.1"/>
</dbReference>
<dbReference type="InterPro" id="IPR051317">
    <property type="entry name" value="Gfo/Idh/MocA_oxidoreduct"/>
</dbReference>
<gene>
    <name evidence="3" type="ORF">O9H85_21815</name>
</gene>
<evidence type="ECO:0000313" key="3">
    <source>
        <dbReference type="EMBL" id="MCZ8515008.1"/>
    </source>
</evidence>
<proteinExistence type="predicted"/>
<evidence type="ECO:0000259" key="1">
    <source>
        <dbReference type="Pfam" id="PF01408"/>
    </source>
</evidence>
<dbReference type="PANTHER" id="PTHR43708:SF8">
    <property type="entry name" value="OXIDOREDUCTASE"/>
    <property type="match status" value="1"/>
</dbReference>
<dbReference type="Proteomes" id="UP001527882">
    <property type="component" value="Unassembled WGS sequence"/>
</dbReference>
<accession>A0ABT4QDW2</accession>
<protein>
    <submittedName>
        <fullName evidence="3">Gfo/Idh/MocA family oxidoreductase</fullName>
    </submittedName>
</protein>
<name>A0ABT4QDW2_9BACL</name>
<dbReference type="Gene3D" id="3.30.360.10">
    <property type="entry name" value="Dihydrodipicolinate Reductase, domain 2"/>
    <property type="match status" value="1"/>
</dbReference>
<keyword evidence="4" id="KW-1185">Reference proteome</keyword>